<dbReference type="PANTHER" id="PTHR43400:SF10">
    <property type="entry name" value="3-OXOSTEROID 1-DEHYDROGENASE"/>
    <property type="match status" value="1"/>
</dbReference>
<evidence type="ECO:0000256" key="3">
    <source>
        <dbReference type="ARBA" id="ARBA00022827"/>
    </source>
</evidence>
<dbReference type="Gene3D" id="3.50.50.60">
    <property type="entry name" value="FAD/NAD(P)-binding domain"/>
    <property type="match status" value="2"/>
</dbReference>
<organism evidence="6 7">
    <name type="scientific">Paraburkholderia tagetis</name>
    <dbReference type="NCBI Taxonomy" id="2913261"/>
    <lineage>
        <taxon>Bacteria</taxon>
        <taxon>Pseudomonadati</taxon>
        <taxon>Pseudomonadota</taxon>
        <taxon>Betaproteobacteria</taxon>
        <taxon>Burkholderiales</taxon>
        <taxon>Burkholderiaceae</taxon>
        <taxon>Paraburkholderia</taxon>
    </lineage>
</organism>
<dbReference type="GO" id="GO:0016491">
    <property type="term" value="F:oxidoreductase activity"/>
    <property type="evidence" value="ECO:0007669"/>
    <property type="project" value="UniProtKB-KW"/>
</dbReference>
<sequence length="561" mass="60480">MNTGTHETSSSLDAHQPAEPFDMIVVGAGAAGLACALFAAWQDNRVLLLEKAPEVGGTARKAAFWYWVPNNRPLREMGIEDRKEDCLRYMARLSRPEAYSPNLPRFGMTQWEYDMCEAIYDNASVAAELLAQKGALEYRHCPDVADYWAELPEDKAPRGRVLLPKGACESMSDGGAVAVQSMLEAARKAGVVVRTSARVQRLLTDETGTVTGVQAQLGESGSAVFNARKAVIFCSGGFTHNKTMRKNFLSAPVFGGCAARSNEGDFVRIGTAAGAELRNMNYAWMCPIVLEKALREDPGLIGTFSASGDSMIYVNQHGQRVTNEKLAYNEAAQAFFSWDPASSSYPNLVLAAIWDARSQQHSASTEYGRFIVPEGSDDAHVIKGETLAELARNIRARVAELAPQIGNLHFGEDFEANLAATVERFNGFARSGRDLDYYRGERPVEVLFNGPAATAPVAPNPTMYPISDTGPYYATLLTGGNLDTKGGPVTNRHGQVLDHEGAPIAHLYGVGNCVASPSARAYWAGGATLGPILAFAYLAAHSAHNEAPACVATRRSTFDAL</sequence>
<keyword evidence="2" id="KW-0285">Flavoprotein</keyword>
<name>A0A9X1UN58_9BURK</name>
<feature type="domain" description="FAD-dependent oxidoreductase 2 FAD-binding" evidence="5">
    <location>
        <begin position="22"/>
        <end position="529"/>
    </location>
</feature>
<evidence type="ECO:0000256" key="1">
    <source>
        <dbReference type="ARBA" id="ARBA00001974"/>
    </source>
</evidence>
<dbReference type="SUPFAM" id="SSF56425">
    <property type="entry name" value="Succinate dehydrogenase/fumarate reductase flavoprotein, catalytic domain"/>
    <property type="match status" value="1"/>
</dbReference>
<dbReference type="Pfam" id="PF00890">
    <property type="entry name" value="FAD_binding_2"/>
    <property type="match status" value="1"/>
</dbReference>
<keyword evidence="7" id="KW-1185">Reference proteome</keyword>
<evidence type="ECO:0000259" key="5">
    <source>
        <dbReference type="Pfam" id="PF00890"/>
    </source>
</evidence>
<evidence type="ECO:0000313" key="6">
    <source>
        <dbReference type="EMBL" id="MCG5078187.1"/>
    </source>
</evidence>
<evidence type="ECO:0000256" key="4">
    <source>
        <dbReference type="ARBA" id="ARBA00023002"/>
    </source>
</evidence>
<proteinExistence type="predicted"/>
<evidence type="ECO:0000313" key="7">
    <source>
        <dbReference type="Proteomes" id="UP001139308"/>
    </source>
</evidence>
<keyword evidence="4" id="KW-0560">Oxidoreductase</keyword>
<dbReference type="AlphaFoldDB" id="A0A9X1UN58"/>
<dbReference type="InterPro" id="IPR050315">
    <property type="entry name" value="FAD-oxidoreductase_2"/>
</dbReference>
<reference evidence="6" key="1">
    <citation type="submission" date="2022-01" db="EMBL/GenBank/DDBJ databases">
        <title>Genome sequence and assembly of Parabukholderia sp. RG36.</title>
        <authorList>
            <person name="Chhetri G."/>
        </authorList>
    </citation>
    <scope>NUCLEOTIDE SEQUENCE</scope>
    <source>
        <strain evidence="6">RG36</strain>
    </source>
</reference>
<dbReference type="InterPro" id="IPR036188">
    <property type="entry name" value="FAD/NAD-bd_sf"/>
</dbReference>
<dbReference type="SUPFAM" id="SSF51905">
    <property type="entry name" value="FAD/NAD(P)-binding domain"/>
    <property type="match status" value="1"/>
</dbReference>
<dbReference type="RefSeq" id="WP_238468153.1">
    <property type="nucleotide sequence ID" value="NZ_JAKLJA010000052.1"/>
</dbReference>
<dbReference type="Gene3D" id="3.90.700.10">
    <property type="entry name" value="Succinate dehydrogenase/fumarate reductase flavoprotein, catalytic domain"/>
    <property type="match status" value="1"/>
</dbReference>
<gene>
    <name evidence="6" type="ORF">L5014_33475</name>
</gene>
<dbReference type="GO" id="GO:0008202">
    <property type="term" value="P:steroid metabolic process"/>
    <property type="evidence" value="ECO:0007669"/>
    <property type="project" value="UniProtKB-ARBA"/>
</dbReference>
<dbReference type="InterPro" id="IPR027477">
    <property type="entry name" value="Succ_DH/fumarate_Rdtase_cat_sf"/>
</dbReference>
<dbReference type="PANTHER" id="PTHR43400">
    <property type="entry name" value="FUMARATE REDUCTASE"/>
    <property type="match status" value="1"/>
</dbReference>
<dbReference type="Proteomes" id="UP001139308">
    <property type="component" value="Unassembled WGS sequence"/>
</dbReference>
<evidence type="ECO:0000256" key="2">
    <source>
        <dbReference type="ARBA" id="ARBA00022630"/>
    </source>
</evidence>
<keyword evidence="3" id="KW-0274">FAD</keyword>
<comment type="cofactor">
    <cofactor evidence="1">
        <name>FAD</name>
        <dbReference type="ChEBI" id="CHEBI:57692"/>
    </cofactor>
</comment>
<accession>A0A9X1UN58</accession>
<protein>
    <submittedName>
        <fullName evidence="6">FAD-dependent oxidoreductase</fullName>
    </submittedName>
</protein>
<dbReference type="EMBL" id="JAKLJA010000052">
    <property type="protein sequence ID" value="MCG5078187.1"/>
    <property type="molecule type" value="Genomic_DNA"/>
</dbReference>
<comment type="caution">
    <text evidence="6">The sequence shown here is derived from an EMBL/GenBank/DDBJ whole genome shotgun (WGS) entry which is preliminary data.</text>
</comment>
<dbReference type="InterPro" id="IPR003953">
    <property type="entry name" value="FAD-dep_OxRdtase_2_FAD-bd"/>
</dbReference>